<accession>A0A9X2VVU4</accession>
<dbReference type="EMBL" id="JANYMP010000037">
    <property type="protein sequence ID" value="MCS7483783.1"/>
    <property type="molecule type" value="Genomic_DNA"/>
</dbReference>
<evidence type="ECO:0000313" key="2">
    <source>
        <dbReference type="Proteomes" id="UP001141259"/>
    </source>
</evidence>
<organism evidence="1 2">
    <name type="scientific">Umezawaea endophytica</name>
    <dbReference type="NCBI Taxonomy" id="1654476"/>
    <lineage>
        <taxon>Bacteria</taxon>
        <taxon>Bacillati</taxon>
        <taxon>Actinomycetota</taxon>
        <taxon>Actinomycetes</taxon>
        <taxon>Pseudonocardiales</taxon>
        <taxon>Pseudonocardiaceae</taxon>
        <taxon>Umezawaea</taxon>
    </lineage>
</organism>
<keyword evidence="2" id="KW-1185">Reference proteome</keyword>
<proteinExistence type="predicted"/>
<dbReference type="RefSeq" id="WP_259629237.1">
    <property type="nucleotide sequence ID" value="NZ_JANYMP010000037.1"/>
</dbReference>
<reference evidence="1" key="1">
    <citation type="submission" date="2022-08" db="EMBL/GenBank/DDBJ databases">
        <authorList>
            <person name="Tistechok S."/>
            <person name="Samborskyy M."/>
            <person name="Roman I."/>
        </authorList>
    </citation>
    <scope>NUCLEOTIDE SEQUENCE</scope>
    <source>
        <strain evidence="1">DSM 103496</strain>
    </source>
</reference>
<dbReference type="AlphaFoldDB" id="A0A9X2VVU4"/>
<evidence type="ECO:0000313" key="1">
    <source>
        <dbReference type="EMBL" id="MCS7483783.1"/>
    </source>
</evidence>
<name>A0A9X2VVU4_9PSEU</name>
<protein>
    <submittedName>
        <fullName evidence="1">Uncharacterized protein</fullName>
    </submittedName>
</protein>
<sequence length="158" mass="17323">MAVRVAVDGPTASGSAAHKAPGVSAMRAWTRRRTSIWTGLQDSIRLWITTDSATALPRRDQRGRSTTSARHERPRQVGITVAASTVWQILKDAGIDPTTDRTSTTWTDFLRSQAETLLAFDFVEIPTLTGTRLHKLAVIEHTNRRIRVLGATAHPTAA</sequence>
<comment type="caution">
    <text evidence="1">The sequence shown here is derived from an EMBL/GenBank/DDBJ whole genome shotgun (WGS) entry which is preliminary data.</text>
</comment>
<dbReference type="Proteomes" id="UP001141259">
    <property type="component" value="Unassembled WGS sequence"/>
</dbReference>
<gene>
    <name evidence="1" type="ORF">NZH93_43680</name>
</gene>